<dbReference type="InterPro" id="IPR036565">
    <property type="entry name" value="Mur-like_cat_sf"/>
</dbReference>
<evidence type="ECO:0000259" key="2">
    <source>
        <dbReference type="Pfam" id="PF08245"/>
    </source>
</evidence>
<keyword evidence="1" id="KW-0547">Nucleotide-binding</keyword>
<dbReference type="GO" id="GO:0016874">
    <property type="term" value="F:ligase activity"/>
    <property type="evidence" value="ECO:0007669"/>
    <property type="project" value="UniProtKB-KW"/>
</dbReference>
<evidence type="ECO:0000259" key="3">
    <source>
        <dbReference type="Pfam" id="PF08353"/>
    </source>
</evidence>
<comment type="function">
    <text evidence="1">The lipid II isoglutaminyl synthase complex catalyzes the formation of alpha-D-isoglutamine in the cell wall lipid II stem peptide. The MurT subunit catalyzes the ATP-dependent amidation of D-glutamate residue of lipid II, converting it to an isoglutamine residue.</text>
</comment>
<dbReference type="RefSeq" id="WP_369084430.1">
    <property type="nucleotide sequence ID" value="NZ_JBFSHR010000017.1"/>
</dbReference>
<comment type="catalytic activity">
    <reaction evidence="1">
        <text>beta-D-GlcNAc-(1-&gt;4)-Mur2Ac(oyl-L-Ala-gamma-D-Glu-L-Lys-D-Ala-D-Ala)-di-trans,octa-cis-undecaprenyl diphosphate + L-glutamine + ATP + H2O = beta-D-GlcNAc-(1-&gt;4)-Mur2Ac(oyl-L-Ala-D-isoglutaminyl-L-Lys-D-Ala-D-Ala)-di-trans,octa-cis-undecaprenyl diphosphate + L-glutamate + ADP + phosphate + H(+)</text>
        <dbReference type="Rhea" id="RHEA:57928"/>
        <dbReference type="ChEBI" id="CHEBI:15377"/>
        <dbReference type="ChEBI" id="CHEBI:15378"/>
        <dbReference type="ChEBI" id="CHEBI:29985"/>
        <dbReference type="ChEBI" id="CHEBI:30616"/>
        <dbReference type="ChEBI" id="CHEBI:43474"/>
        <dbReference type="ChEBI" id="CHEBI:58359"/>
        <dbReference type="ChEBI" id="CHEBI:60033"/>
        <dbReference type="ChEBI" id="CHEBI:62233"/>
        <dbReference type="ChEBI" id="CHEBI:456216"/>
        <dbReference type="EC" id="6.3.5.13"/>
    </reaction>
</comment>
<evidence type="ECO:0000256" key="1">
    <source>
        <dbReference type="HAMAP-Rule" id="MF_02214"/>
    </source>
</evidence>
<dbReference type="InterPro" id="IPR013221">
    <property type="entry name" value="Mur_ligase_cen"/>
</dbReference>
<comment type="catalytic activity">
    <reaction evidence="1">
        <text>beta-D-GlcNAc-(1-&gt;4)-Mur2Ac(oyl-L-Ala-gamma-D-O-P-Glu-L-Lys-D-Ala-D-Ala)-di-trans,octa-cis-undecaprenyl diphosphate + NH4(+) = beta-D-GlcNAc-(1-&gt;4)-Mur2Ac(oyl-L-Ala-D-isoglutaminyl-L-Lys-D-Ala-D-Ala)-di-trans,octa-cis-undecaprenyl diphosphate + phosphate + H(+)</text>
        <dbReference type="Rhea" id="RHEA:57932"/>
        <dbReference type="ChEBI" id="CHEBI:15378"/>
        <dbReference type="ChEBI" id="CHEBI:28938"/>
        <dbReference type="ChEBI" id="CHEBI:43474"/>
        <dbReference type="ChEBI" id="CHEBI:62233"/>
        <dbReference type="ChEBI" id="CHEBI:143132"/>
    </reaction>
</comment>
<evidence type="ECO:0000313" key="4">
    <source>
        <dbReference type="EMBL" id="MEX6429464.1"/>
    </source>
</evidence>
<dbReference type="EMBL" id="JBFSHR010000017">
    <property type="protein sequence ID" value="MEX6429464.1"/>
    <property type="molecule type" value="Genomic_DNA"/>
</dbReference>
<dbReference type="Proteomes" id="UP001560267">
    <property type="component" value="Unassembled WGS sequence"/>
</dbReference>
<gene>
    <name evidence="1" type="primary">murT</name>
    <name evidence="4" type="ORF">AB6A68_06370</name>
</gene>
<comment type="catalytic activity">
    <reaction evidence="1">
        <text>beta-D-GlcNAc-(1-&gt;4)-Mur2Ac(oyl-L-Ala-gamma-D-Glu-L-Lys-D-Ala-D-Ala)-di-trans,octa-cis-undecaprenyl diphosphate + ATP = beta-D-GlcNAc-(1-&gt;4)-Mur2Ac(oyl-L-Ala-gamma-D-O-P-Glu-L-Lys-D-Ala-D-Ala)-di-trans,octa-cis-undecaprenyl diphosphate + ADP</text>
        <dbReference type="Rhea" id="RHEA:59488"/>
        <dbReference type="ChEBI" id="CHEBI:30616"/>
        <dbReference type="ChEBI" id="CHEBI:60033"/>
        <dbReference type="ChEBI" id="CHEBI:143132"/>
        <dbReference type="ChEBI" id="CHEBI:456216"/>
    </reaction>
</comment>
<dbReference type="InterPro" id="IPR013564">
    <property type="entry name" value="MurT_C"/>
</dbReference>
<organism evidence="4 5">
    <name type="scientific">Ferrimicrobium acidiphilum</name>
    <dbReference type="NCBI Taxonomy" id="121039"/>
    <lineage>
        <taxon>Bacteria</taxon>
        <taxon>Bacillati</taxon>
        <taxon>Actinomycetota</taxon>
        <taxon>Acidimicrobiia</taxon>
        <taxon>Acidimicrobiales</taxon>
        <taxon>Acidimicrobiaceae</taxon>
        <taxon>Ferrimicrobium</taxon>
    </lineage>
</organism>
<comment type="similarity">
    <text evidence="1">Belongs to the MurCDEF family. MurT subfamily.</text>
</comment>
<comment type="pathway">
    <text evidence="1">Cell wall biogenesis; peptidoglycan biosynthesis.</text>
</comment>
<keyword evidence="1" id="KW-0573">Peptidoglycan synthesis</keyword>
<keyword evidence="1" id="KW-0067">ATP-binding</keyword>
<dbReference type="SUPFAM" id="SSF53623">
    <property type="entry name" value="MurD-like peptide ligases, catalytic domain"/>
    <property type="match status" value="1"/>
</dbReference>
<keyword evidence="1" id="KW-0133">Cell shape</keyword>
<proteinExistence type="inferred from homology"/>
<feature type="binding site" evidence="1">
    <location>
        <position position="199"/>
    </location>
    <ligand>
        <name>Zn(2+)</name>
        <dbReference type="ChEBI" id="CHEBI:29105"/>
    </ligand>
</feature>
<keyword evidence="1" id="KW-0862">Zinc</keyword>
<accession>A0ABV3Y4S2</accession>
<reference evidence="4 5" key="1">
    <citation type="submission" date="2024-07" db="EMBL/GenBank/DDBJ databases">
        <title>Draft Genome Sequence of Ferrimicrobium acidiphilum Strain YE2023, Isolated from a Pulp of Bioleach Reactor.</title>
        <authorList>
            <person name="Elkina Y.A."/>
            <person name="Bulaeva A.G."/>
            <person name="Beletsky A.V."/>
            <person name="Mardanov A.V."/>
        </authorList>
    </citation>
    <scope>NUCLEOTIDE SEQUENCE [LARGE SCALE GENOMIC DNA]</scope>
    <source>
        <strain evidence="4 5">YE2023</strain>
    </source>
</reference>
<dbReference type="InterPro" id="IPR043703">
    <property type="entry name" value="Lipid_II_synth_MurT"/>
</dbReference>
<comment type="caution">
    <text evidence="4">The sequence shown here is derived from an EMBL/GenBank/DDBJ whole genome shotgun (WGS) entry which is preliminary data.</text>
</comment>
<protein>
    <recommendedName>
        <fullName evidence="1">Lipid II isoglutaminyl synthase (glutamine-hydrolyzing) subunit MurT</fullName>
        <ecNumber evidence="1">6.3.5.13</ecNumber>
    </recommendedName>
</protein>
<dbReference type="Pfam" id="PF08353">
    <property type="entry name" value="MurT_C"/>
    <property type="match status" value="1"/>
</dbReference>
<feature type="active site" evidence="1">
    <location>
        <position position="338"/>
    </location>
</feature>
<dbReference type="Gene3D" id="3.40.1190.10">
    <property type="entry name" value="Mur-like, catalytic domain"/>
    <property type="match status" value="1"/>
</dbReference>
<name>A0ABV3Y4S2_9ACTN</name>
<dbReference type="PANTHER" id="PTHR23135:SF7">
    <property type="entry name" value="LIPID II ISOGLUTAMINYL SYNTHASE (GLUTAMINE-HYDROLYZING) SUBUNIT MURT"/>
    <property type="match status" value="1"/>
</dbReference>
<dbReference type="EC" id="6.3.5.13" evidence="1"/>
<feature type="domain" description="Lipid II isoglutaminyl synthase (glutamine-hydrolyzing) subunit MurT C-terminal" evidence="3">
    <location>
        <begin position="304"/>
        <end position="405"/>
    </location>
</feature>
<dbReference type="Pfam" id="PF08245">
    <property type="entry name" value="Mur_ligase_M"/>
    <property type="match status" value="1"/>
</dbReference>
<comment type="subunit">
    <text evidence="1">Forms a heterodimer with GatD.</text>
</comment>
<keyword evidence="1" id="KW-0961">Cell wall biogenesis/degradation</keyword>
<feature type="domain" description="Mur ligase central" evidence="2">
    <location>
        <begin position="60"/>
        <end position="260"/>
    </location>
</feature>
<feature type="binding site" evidence="1">
    <location>
        <position position="211"/>
    </location>
    <ligand>
        <name>Zn(2+)</name>
        <dbReference type="ChEBI" id="CHEBI:29105"/>
    </ligand>
</feature>
<evidence type="ECO:0000313" key="5">
    <source>
        <dbReference type="Proteomes" id="UP001560267"/>
    </source>
</evidence>
<dbReference type="PANTHER" id="PTHR23135">
    <property type="entry name" value="MUR LIGASE FAMILY MEMBER"/>
    <property type="match status" value="1"/>
</dbReference>
<keyword evidence="1 4" id="KW-0436">Ligase</keyword>
<keyword evidence="5" id="KW-1185">Reference proteome</keyword>
<feature type="binding site" evidence="1">
    <location>
        <position position="196"/>
    </location>
    <ligand>
        <name>Zn(2+)</name>
        <dbReference type="ChEBI" id="CHEBI:29105"/>
    </ligand>
</feature>
<dbReference type="HAMAP" id="MF_02214">
    <property type="entry name" value="Lipid_II_synth_MurT"/>
    <property type="match status" value="1"/>
</dbReference>
<keyword evidence="1" id="KW-0479">Metal-binding</keyword>
<sequence>MSLARRVQLARRVAQLSAAGVRCAPRFQGQTLPGRLALAIDPDFLMHRRDEGLAVRSILVTGTNGKTTTTALVKELLGPNALSNRGSNLPWGVATVLAEGTSRSRDAVFEVDEAYVPSVARSLTPAVLVWLNMSRDQLDRSLEVRRLAARIAESATDIDTLVANAGDPLIVAHASEFRRCLWVKGPEEWRNDALSCPRCTSELLYETTWRCVNCGLHEPEADYQVDAMGQLSAHGEAIALLHPGLPGSFNLLNASLAVVAVAAATGGAVEQLARHATVTRGVEGRFTTWWLTGVETTPSLTTYLAKNPAGWHANLAMLNDADAELVLGLNAKVADGRDTSWIWDVAFESVGIGPVIATGERATDLALRLEVAGFDVTVEASQRAAIRLAASRGRNRIVYLGNYTAFRSLIGDLPALGAIAALGSEVAL</sequence>
<feature type="binding site" evidence="1">
    <location>
        <position position="214"/>
    </location>
    <ligand>
        <name>Zn(2+)</name>
        <dbReference type="ChEBI" id="CHEBI:29105"/>
    </ligand>
</feature>